<keyword evidence="4 6" id="KW-0067">ATP-binding</keyword>
<comment type="similarity">
    <text evidence="1">Belongs to the ABC transporter superfamily.</text>
</comment>
<dbReference type="AlphaFoldDB" id="A0A9X8IUA4"/>
<evidence type="ECO:0000313" key="6">
    <source>
        <dbReference type="EMBL" id="RWQ69572.1"/>
    </source>
</evidence>
<evidence type="ECO:0000313" key="7">
    <source>
        <dbReference type="Proteomes" id="UP000253597"/>
    </source>
</evidence>
<dbReference type="InterPro" id="IPR003593">
    <property type="entry name" value="AAA+_ATPase"/>
</dbReference>
<dbReference type="GO" id="GO:0016887">
    <property type="term" value="F:ATP hydrolysis activity"/>
    <property type="evidence" value="ECO:0007669"/>
    <property type="project" value="InterPro"/>
</dbReference>
<accession>A0A9X8IUA4</accession>
<evidence type="ECO:0000256" key="4">
    <source>
        <dbReference type="ARBA" id="ARBA00022840"/>
    </source>
</evidence>
<dbReference type="InterPro" id="IPR003439">
    <property type="entry name" value="ABC_transporter-like_ATP-bd"/>
</dbReference>
<proteinExistence type="inferred from homology"/>
<evidence type="ECO:0000256" key="3">
    <source>
        <dbReference type="ARBA" id="ARBA00022741"/>
    </source>
</evidence>
<organism evidence="6 7">
    <name type="scientific">Bacillus cereus</name>
    <dbReference type="NCBI Taxonomy" id="1396"/>
    <lineage>
        <taxon>Bacteria</taxon>
        <taxon>Bacillati</taxon>
        <taxon>Bacillota</taxon>
        <taxon>Bacilli</taxon>
        <taxon>Bacillales</taxon>
        <taxon>Bacillaceae</taxon>
        <taxon>Bacillus</taxon>
        <taxon>Bacillus cereus group</taxon>
    </lineage>
</organism>
<gene>
    <name evidence="6" type="ORF">DR116_0030660</name>
</gene>
<dbReference type="Gene3D" id="3.40.50.300">
    <property type="entry name" value="P-loop containing nucleotide triphosphate hydrolases"/>
    <property type="match status" value="1"/>
</dbReference>
<evidence type="ECO:0000259" key="5">
    <source>
        <dbReference type="PROSITE" id="PS50893"/>
    </source>
</evidence>
<dbReference type="PROSITE" id="PS00211">
    <property type="entry name" value="ABC_TRANSPORTER_1"/>
    <property type="match status" value="1"/>
</dbReference>
<keyword evidence="2" id="KW-0813">Transport</keyword>
<feature type="domain" description="ABC transporter" evidence="5">
    <location>
        <begin position="8"/>
        <end position="236"/>
    </location>
</feature>
<dbReference type="SUPFAM" id="SSF52540">
    <property type="entry name" value="P-loop containing nucleoside triphosphate hydrolases"/>
    <property type="match status" value="1"/>
</dbReference>
<sequence length="303" mass="34463">MRNEQSIITVDQLTKQIGSKTLVENVSFEVNKGEVVGLLGPNGAGKTTLMRMMVGMISMTKGEVWINGQSIKEKFENATAKIGAVIENPEFYPFLSGYENLTYFGRMNGNVTKERIEEVVQLLGMQQVIDRKVKAYSLGMRQRLGIAQALIHNPDVLILDEPTNGLDPNGIHEMRRYIKKIAHEQRKAVLVSSHLLSEVELMCDRVIIIQHGRYIATQVIQHDVQKDSATIHIRVDNVQQAAILLKYNVEIQDNDIILTVKDEEIPNIVKILTENNIRIYRIEEERKTLEEKFLELTEGKDIV</sequence>
<dbReference type="GO" id="GO:0005524">
    <property type="term" value="F:ATP binding"/>
    <property type="evidence" value="ECO:0007669"/>
    <property type="project" value="UniProtKB-KW"/>
</dbReference>
<comment type="caution">
    <text evidence="6">The sequence shown here is derived from an EMBL/GenBank/DDBJ whole genome shotgun (WGS) entry which is preliminary data.</text>
</comment>
<dbReference type="Pfam" id="PF00005">
    <property type="entry name" value="ABC_tran"/>
    <property type="match status" value="1"/>
</dbReference>
<dbReference type="InterPro" id="IPR017871">
    <property type="entry name" value="ABC_transporter-like_CS"/>
</dbReference>
<keyword evidence="3" id="KW-0547">Nucleotide-binding</keyword>
<dbReference type="SMART" id="SM00382">
    <property type="entry name" value="AAA"/>
    <property type="match status" value="1"/>
</dbReference>
<evidence type="ECO:0000256" key="2">
    <source>
        <dbReference type="ARBA" id="ARBA00022448"/>
    </source>
</evidence>
<name>A0A9X8IUA4_BACCE</name>
<dbReference type="Proteomes" id="UP000253597">
    <property type="component" value="Unassembled WGS sequence"/>
</dbReference>
<dbReference type="PANTHER" id="PTHR43335">
    <property type="entry name" value="ABC TRANSPORTER, ATP-BINDING PROTEIN"/>
    <property type="match status" value="1"/>
</dbReference>
<reference evidence="6 7" key="1">
    <citation type="submission" date="2019-01" db="EMBL/GenBank/DDBJ databases">
        <title>Draft genome sequence of heavy metal resistant Bacillus cereus NWUAB01.</title>
        <authorList>
            <person name="Babalola O."/>
            <person name="Aremu B.R."/>
            <person name="Ayangbenro A.S."/>
        </authorList>
    </citation>
    <scope>NUCLEOTIDE SEQUENCE [LARGE SCALE GENOMIC DNA]</scope>
    <source>
        <strain evidence="6 7">NWUAB01</strain>
    </source>
</reference>
<dbReference type="EMBL" id="QNGD03000028">
    <property type="protein sequence ID" value="RWQ69572.1"/>
    <property type="molecule type" value="Genomic_DNA"/>
</dbReference>
<dbReference type="PROSITE" id="PS50893">
    <property type="entry name" value="ABC_TRANSPORTER_2"/>
    <property type="match status" value="1"/>
</dbReference>
<dbReference type="PANTHER" id="PTHR43335:SF4">
    <property type="entry name" value="ABC TRANSPORTER, ATP-BINDING PROTEIN"/>
    <property type="match status" value="1"/>
</dbReference>
<dbReference type="InterPro" id="IPR027417">
    <property type="entry name" value="P-loop_NTPase"/>
</dbReference>
<dbReference type="RefSeq" id="WP_124749763.1">
    <property type="nucleotide sequence ID" value="NZ_QNGD03000028.1"/>
</dbReference>
<protein>
    <submittedName>
        <fullName evidence="6">ATP-binding cassette domain-containing protein</fullName>
    </submittedName>
</protein>
<evidence type="ECO:0000256" key="1">
    <source>
        <dbReference type="ARBA" id="ARBA00005417"/>
    </source>
</evidence>